<dbReference type="PANTHER" id="PTHR11571:SF150">
    <property type="entry name" value="GLUTATHIONE S-TRANSFERASE"/>
    <property type="match status" value="1"/>
</dbReference>
<evidence type="ECO:0000313" key="2">
    <source>
        <dbReference type="Proteomes" id="UP000006906"/>
    </source>
</evidence>
<dbReference type="GO" id="GO:0004364">
    <property type="term" value="F:glutathione transferase activity"/>
    <property type="evidence" value="ECO:0000318"/>
    <property type="project" value="GO_Central"/>
</dbReference>
<dbReference type="EMBL" id="CM008977">
    <property type="protein sequence ID" value="PNW71797.1"/>
    <property type="molecule type" value="Genomic_DNA"/>
</dbReference>
<accession>A8JBA7</accession>
<dbReference type="Proteomes" id="UP000006906">
    <property type="component" value="Chromosome 16"/>
</dbReference>
<dbReference type="FunFam" id="1.20.1050.10:FF:000055">
    <property type="entry name" value="Glutathione S-transferase"/>
    <property type="match status" value="1"/>
</dbReference>
<dbReference type="PROSITE" id="PS50404">
    <property type="entry name" value="GST_NTER"/>
    <property type="match status" value="1"/>
</dbReference>
<dbReference type="SUPFAM" id="SSF47616">
    <property type="entry name" value="GST C-terminal domain-like"/>
    <property type="match status" value="1"/>
</dbReference>
<dbReference type="InterPro" id="IPR004046">
    <property type="entry name" value="GST_C"/>
</dbReference>
<dbReference type="CDD" id="cd03192">
    <property type="entry name" value="GST_C_Sigma_like"/>
    <property type="match status" value="1"/>
</dbReference>
<dbReference type="SFLD" id="SFLDS00019">
    <property type="entry name" value="Glutathione_Transferase_(cytos"/>
    <property type="match status" value="1"/>
</dbReference>
<dbReference type="OMA" id="GIPTTIC"/>
<dbReference type="InterPro" id="IPR040079">
    <property type="entry name" value="Glutathione_S-Trfase"/>
</dbReference>
<dbReference type="HOGENOM" id="CLU_039475_1_2_1"/>
<evidence type="ECO:0000313" key="1">
    <source>
        <dbReference type="EMBL" id="PNW71797.1"/>
    </source>
</evidence>
<dbReference type="InParanoid" id="A8JBA7"/>
<keyword evidence="2" id="KW-1185">Reference proteome</keyword>
<dbReference type="SUPFAM" id="SSF52833">
    <property type="entry name" value="Thioredoxin-like"/>
    <property type="match status" value="1"/>
</dbReference>
<sequence>MAPKLYYFAIPGRGEVARLLFHIGNVQFEDVRIDGPTWPEQKSKFPFGQVPVLELDDGRMLAQSGAIGRYVAKLAGLYPEDPIQAAFADQAVFLVQDVWDATLMPSFSLPAEERAKARQDALAGKGGDKLKQMEKLLEPVEKSGGWVAGGDKMSFADLEIYVSLSNLVCGMFDGIPKNLLDSYPVLKAYRNRVAQVPAIKAFYDKDGEGVRAAFRPDA</sequence>
<dbReference type="Gene3D" id="1.20.1050.10">
    <property type="match status" value="1"/>
</dbReference>
<dbReference type="PROSITE" id="PS50405">
    <property type="entry name" value="GST_CTER"/>
    <property type="match status" value="1"/>
</dbReference>
<name>A8JBA7_CHLRE</name>
<organism evidence="1 2">
    <name type="scientific">Chlamydomonas reinhardtii</name>
    <name type="common">Chlamydomonas smithii</name>
    <dbReference type="NCBI Taxonomy" id="3055"/>
    <lineage>
        <taxon>Eukaryota</taxon>
        <taxon>Viridiplantae</taxon>
        <taxon>Chlorophyta</taxon>
        <taxon>core chlorophytes</taxon>
        <taxon>Chlorophyceae</taxon>
        <taxon>CS clade</taxon>
        <taxon>Chlamydomonadales</taxon>
        <taxon>Chlamydomonadaceae</taxon>
        <taxon>Chlamydomonas</taxon>
    </lineage>
</organism>
<dbReference type="SMR" id="A8JBA7"/>
<dbReference type="GO" id="GO:0006749">
    <property type="term" value="P:glutathione metabolic process"/>
    <property type="evidence" value="ECO:0000318"/>
    <property type="project" value="GO_Central"/>
</dbReference>
<reference evidence="1 2" key="1">
    <citation type="journal article" date="2007" name="Science">
        <title>The Chlamydomonas genome reveals the evolution of key animal and plant functions.</title>
        <authorList>
            <person name="Merchant S.S."/>
            <person name="Prochnik S.E."/>
            <person name="Vallon O."/>
            <person name="Harris E.H."/>
            <person name="Karpowicz S.J."/>
            <person name="Witman G.B."/>
            <person name="Terry A."/>
            <person name="Salamov A."/>
            <person name="Fritz-Laylin L.K."/>
            <person name="Marechal-Drouard L."/>
            <person name="Marshall W.F."/>
            <person name="Qu L.H."/>
            <person name="Nelson D.R."/>
            <person name="Sanderfoot A.A."/>
            <person name="Spalding M.H."/>
            <person name="Kapitonov V.V."/>
            <person name="Ren Q."/>
            <person name="Ferris P."/>
            <person name="Lindquist E."/>
            <person name="Shapiro H."/>
            <person name="Lucas S.M."/>
            <person name="Grimwood J."/>
            <person name="Schmutz J."/>
            <person name="Cardol P."/>
            <person name="Cerutti H."/>
            <person name="Chanfreau G."/>
            <person name="Chen C.L."/>
            <person name="Cognat V."/>
            <person name="Croft M.T."/>
            <person name="Dent R."/>
            <person name="Dutcher S."/>
            <person name="Fernandez E."/>
            <person name="Fukuzawa H."/>
            <person name="Gonzalez-Ballester D."/>
            <person name="Gonzalez-Halphen D."/>
            <person name="Hallmann A."/>
            <person name="Hanikenne M."/>
            <person name="Hippler M."/>
            <person name="Inwood W."/>
            <person name="Jabbari K."/>
            <person name="Kalanon M."/>
            <person name="Kuras R."/>
            <person name="Lefebvre P.A."/>
            <person name="Lemaire S.D."/>
            <person name="Lobanov A.V."/>
            <person name="Lohr M."/>
            <person name="Manuell A."/>
            <person name="Meier I."/>
            <person name="Mets L."/>
            <person name="Mittag M."/>
            <person name="Mittelmeier T."/>
            <person name="Moroney J.V."/>
            <person name="Moseley J."/>
            <person name="Napoli C."/>
            <person name="Nedelcu A.M."/>
            <person name="Niyogi K."/>
            <person name="Novoselov S.V."/>
            <person name="Paulsen I.T."/>
            <person name="Pazour G."/>
            <person name="Purton S."/>
            <person name="Ral J.P."/>
            <person name="Riano-Pachon D.M."/>
            <person name="Riekhof W."/>
            <person name="Rymarquis L."/>
            <person name="Schroda M."/>
            <person name="Stern D."/>
            <person name="Umen J."/>
            <person name="Willows R."/>
            <person name="Wilson N."/>
            <person name="Zimmer S.L."/>
            <person name="Allmer J."/>
            <person name="Balk J."/>
            <person name="Bisova K."/>
            <person name="Chen C.J."/>
            <person name="Elias M."/>
            <person name="Gendler K."/>
            <person name="Hauser C."/>
            <person name="Lamb M.R."/>
            <person name="Ledford H."/>
            <person name="Long J.C."/>
            <person name="Minagawa J."/>
            <person name="Page M.D."/>
            <person name="Pan J."/>
            <person name="Pootakham W."/>
            <person name="Roje S."/>
            <person name="Rose A."/>
            <person name="Stahlberg E."/>
            <person name="Terauchi A.M."/>
            <person name="Yang P."/>
            <person name="Ball S."/>
            <person name="Bowler C."/>
            <person name="Dieckmann C.L."/>
            <person name="Gladyshev V.N."/>
            <person name="Green P."/>
            <person name="Jorgensen R."/>
            <person name="Mayfield S."/>
            <person name="Mueller-Roeber B."/>
            <person name="Rajamani S."/>
            <person name="Sayre R.T."/>
            <person name="Brokstein P."/>
            <person name="Dubchak I."/>
            <person name="Goodstein D."/>
            <person name="Hornick L."/>
            <person name="Huang Y.W."/>
            <person name="Jhaveri J."/>
            <person name="Luo Y."/>
            <person name="Martinez D."/>
            <person name="Ngau W.C."/>
            <person name="Otillar B."/>
            <person name="Poliakov A."/>
            <person name="Porter A."/>
            <person name="Szajkowski L."/>
            <person name="Werner G."/>
            <person name="Zhou K."/>
            <person name="Grigoriev I.V."/>
            <person name="Rokhsar D.S."/>
            <person name="Grossman A.R."/>
        </authorList>
    </citation>
    <scope>NUCLEOTIDE SEQUENCE [LARGE SCALE GENOMIC DNA]</scope>
    <source>
        <strain evidence="2">CC-503</strain>
    </source>
</reference>
<proteinExistence type="predicted"/>
<dbReference type="AlphaFoldDB" id="A8JBA7"/>
<dbReference type="GeneID" id="5724751"/>
<dbReference type="Gramene" id="PNW71797">
    <property type="protein sequence ID" value="PNW71797"/>
    <property type="gene ID" value="CHLRE_16g688550v5"/>
</dbReference>
<dbReference type="SFLD" id="SFLDG00363">
    <property type="entry name" value="AMPS_(cytGST):_Alpha-__Mu-__Pi"/>
    <property type="match status" value="1"/>
</dbReference>
<dbReference type="CDD" id="cd03039">
    <property type="entry name" value="GST_N_Sigma_like"/>
    <property type="match status" value="1"/>
</dbReference>
<dbReference type="SFLD" id="SFLDG01205">
    <property type="entry name" value="AMPS.1"/>
    <property type="match status" value="1"/>
</dbReference>
<dbReference type="OrthoDB" id="414243at2759"/>
<dbReference type="RefSeq" id="XP_001699262.1">
    <property type="nucleotide sequence ID" value="XM_001699210.2"/>
</dbReference>
<gene>
    <name evidence="1" type="ORF">CHLRE_16g688550v5</name>
</gene>
<dbReference type="InterPro" id="IPR010987">
    <property type="entry name" value="Glutathione-S-Trfase_C-like"/>
</dbReference>
<dbReference type="InterPro" id="IPR036249">
    <property type="entry name" value="Thioredoxin-like_sf"/>
</dbReference>
<dbReference type="Pfam" id="PF14497">
    <property type="entry name" value="GST_C_3"/>
    <property type="match status" value="1"/>
</dbReference>
<dbReference type="InterPro" id="IPR036282">
    <property type="entry name" value="Glutathione-S-Trfase_C_sf"/>
</dbReference>
<dbReference type="KEGG" id="cre:CHLRE_16g688550v5"/>
<dbReference type="InterPro" id="IPR004045">
    <property type="entry name" value="Glutathione_S-Trfase_N"/>
</dbReference>
<dbReference type="Gene3D" id="3.40.30.10">
    <property type="entry name" value="Glutaredoxin"/>
    <property type="match status" value="1"/>
</dbReference>
<dbReference type="Pfam" id="PF02798">
    <property type="entry name" value="GST_N"/>
    <property type="match status" value="1"/>
</dbReference>
<dbReference type="InterPro" id="IPR050213">
    <property type="entry name" value="GST_superfamily"/>
</dbReference>
<dbReference type="ProMEX" id="A8JBA7"/>
<dbReference type="PaxDb" id="3055-EDO98902"/>
<dbReference type="STRING" id="3055.A8JBA7"/>
<dbReference type="eggNOG" id="KOG1695">
    <property type="taxonomic scope" value="Eukaryota"/>
</dbReference>
<dbReference type="PANTHER" id="PTHR11571">
    <property type="entry name" value="GLUTATHIONE S-TRANSFERASE"/>
    <property type="match status" value="1"/>
</dbReference>
<protein>
    <submittedName>
        <fullName evidence="1">Uncharacterized protein</fullName>
    </submittedName>
</protein>